<evidence type="ECO:0000256" key="10">
    <source>
        <dbReference type="HAMAP-Rule" id="MF_01043"/>
    </source>
</evidence>
<dbReference type="InterPro" id="IPR003811">
    <property type="entry name" value="G3P_acylTferase_PlsY"/>
</dbReference>
<evidence type="ECO:0000256" key="3">
    <source>
        <dbReference type="ARBA" id="ARBA00022679"/>
    </source>
</evidence>
<evidence type="ECO:0000256" key="2">
    <source>
        <dbReference type="ARBA" id="ARBA00022516"/>
    </source>
</evidence>
<keyword evidence="8 10" id="KW-0594">Phospholipid biosynthesis</keyword>
<sequence length="225" mass="23227">MLSIAVILVLSYLIGSVPSSVWLGKLVHGVDVRDYGSGNAGATNAFRVLGWKVGSSALLLDMGKGALAAGVFSQLRLGAVPSFGAWELDTVIMLLAGLAAIVGHIFPLYLGFDGGKGVATTAGVLLAVTPLTMLIVMAIFVAVLLPSGYVSLASMTSAVAFPIAVAVQIFVFGTGLDLSVLVVGVLLALGIVIAHRSNIRRLMNGEENQFSSFRPAQGMIGRGEL</sequence>
<comment type="subunit">
    <text evidence="10">Probably interacts with PlsX.</text>
</comment>
<proteinExistence type="inferred from homology"/>
<dbReference type="GO" id="GO:0005886">
    <property type="term" value="C:plasma membrane"/>
    <property type="evidence" value="ECO:0007669"/>
    <property type="project" value="UniProtKB-SubCell"/>
</dbReference>
<dbReference type="Proteomes" id="UP000221024">
    <property type="component" value="Unassembled WGS sequence"/>
</dbReference>
<dbReference type="GO" id="GO:0043772">
    <property type="term" value="F:acyl-phosphate glycerol-3-phosphate acyltransferase activity"/>
    <property type="evidence" value="ECO:0007669"/>
    <property type="project" value="UniProtKB-UniRule"/>
</dbReference>
<dbReference type="HAMAP" id="MF_01043">
    <property type="entry name" value="PlsY"/>
    <property type="match status" value="1"/>
</dbReference>
<organism evidence="11 12">
    <name type="scientific">Longimonas halophila</name>
    <dbReference type="NCBI Taxonomy" id="1469170"/>
    <lineage>
        <taxon>Bacteria</taxon>
        <taxon>Pseudomonadati</taxon>
        <taxon>Rhodothermota</taxon>
        <taxon>Rhodothermia</taxon>
        <taxon>Rhodothermales</taxon>
        <taxon>Salisaetaceae</taxon>
        <taxon>Longimonas</taxon>
    </lineage>
</organism>
<dbReference type="SMART" id="SM01207">
    <property type="entry name" value="G3P_acyltransf"/>
    <property type="match status" value="1"/>
</dbReference>
<feature type="transmembrane region" description="Helical" evidence="10">
    <location>
        <begin position="91"/>
        <end position="112"/>
    </location>
</feature>
<comment type="caution">
    <text evidence="10">Lacks conserved residue(s) required for the propagation of feature annotation.</text>
</comment>
<dbReference type="Pfam" id="PF02660">
    <property type="entry name" value="G3P_acyltransf"/>
    <property type="match status" value="1"/>
</dbReference>
<name>A0A2H3P1I9_9BACT</name>
<evidence type="ECO:0000256" key="9">
    <source>
        <dbReference type="ARBA" id="ARBA00023264"/>
    </source>
</evidence>
<keyword evidence="1 10" id="KW-1003">Cell membrane</keyword>
<dbReference type="NCBIfam" id="TIGR00023">
    <property type="entry name" value="glycerol-3-phosphate 1-O-acyltransferase PlsY"/>
    <property type="match status" value="1"/>
</dbReference>
<evidence type="ECO:0000256" key="6">
    <source>
        <dbReference type="ARBA" id="ARBA00023098"/>
    </source>
</evidence>
<keyword evidence="12" id="KW-1185">Reference proteome</keyword>
<keyword evidence="9 10" id="KW-1208">Phospholipid metabolism</keyword>
<evidence type="ECO:0000256" key="4">
    <source>
        <dbReference type="ARBA" id="ARBA00022692"/>
    </source>
</evidence>
<gene>
    <name evidence="10 11" type="primary">plsY</name>
    <name evidence="11" type="ORF">CRI93_01560</name>
</gene>
<keyword evidence="6 10" id="KW-0443">Lipid metabolism</keyword>
<feature type="transmembrane region" description="Helical" evidence="10">
    <location>
        <begin position="124"/>
        <end position="145"/>
    </location>
</feature>
<comment type="function">
    <text evidence="10">Catalyzes the transfer of an acyl group from acyl-phosphate (acyl-PO(4)) to glycerol-3-phosphate (G3P) to form lysophosphatidic acid (LPA). This enzyme utilizes acyl-phosphate as fatty acyl donor, but not acyl-CoA or acyl-ACP.</text>
</comment>
<protein>
    <recommendedName>
        <fullName evidence="10">Glycerol-3-phosphate acyltransferase</fullName>
    </recommendedName>
    <alternativeName>
        <fullName evidence="10">Acyl-PO4 G3P acyltransferase</fullName>
    </alternativeName>
    <alternativeName>
        <fullName evidence="10">Acyl-phosphate--glycerol-3-phosphate acyltransferase</fullName>
    </alternativeName>
    <alternativeName>
        <fullName evidence="10">G3P acyltransferase</fullName>
        <shortName evidence="10">GPAT</shortName>
        <ecNumber evidence="10">2.3.1.275</ecNumber>
    </alternativeName>
    <alternativeName>
        <fullName evidence="10">Lysophosphatidic acid synthase</fullName>
        <shortName evidence="10">LPA synthase</shortName>
    </alternativeName>
</protein>
<evidence type="ECO:0000313" key="11">
    <source>
        <dbReference type="EMBL" id="PEN09440.1"/>
    </source>
</evidence>
<comment type="catalytic activity">
    <reaction evidence="10">
        <text>an acyl phosphate + sn-glycerol 3-phosphate = a 1-acyl-sn-glycero-3-phosphate + phosphate</text>
        <dbReference type="Rhea" id="RHEA:34075"/>
        <dbReference type="ChEBI" id="CHEBI:43474"/>
        <dbReference type="ChEBI" id="CHEBI:57597"/>
        <dbReference type="ChEBI" id="CHEBI:57970"/>
        <dbReference type="ChEBI" id="CHEBI:59918"/>
        <dbReference type="EC" id="2.3.1.275"/>
    </reaction>
</comment>
<keyword evidence="11" id="KW-0012">Acyltransferase</keyword>
<comment type="caution">
    <text evidence="11">The sequence shown here is derived from an EMBL/GenBank/DDBJ whole genome shotgun (WGS) entry which is preliminary data.</text>
</comment>
<dbReference type="EMBL" id="PDEP01000001">
    <property type="protein sequence ID" value="PEN09440.1"/>
    <property type="molecule type" value="Genomic_DNA"/>
</dbReference>
<keyword evidence="4 10" id="KW-0812">Transmembrane</keyword>
<dbReference type="OrthoDB" id="9777124at2"/>
<dbReference type="RefSeq" id="WP_098060838.1">
    <property type="nucleotide sequence ID" value="NZ_PDEP01000001.1"/>
</dbReference>
<dbReference type="GO" id="GO:0008654">
    <property type="term" value="P:phospholipid biosynthetic process"/>
    <property type="evidence" value="ECO:0007669"/>
    <property type="project" value="UniProtKB-UniRule"/>
</dbReference>
<dbReference type="UniPathway" id="UPA00085"/>
<dbReference type="PANTHER" id="PTHR30309:SF0">
    <property type="entry name" value="GLYCEROL-3-PHOSPHATE ACYLTRANSFERASE-RELATED"/>
    <property type="match status" value="1"/>
</dbReference>
<evidence type="ECO:0000313" key="12">
    <source>
        <dbReference type="Proteomes" id="UP000221024"/>
    </source>
</evidence>
<dbReference type="PANTHER" id="PTHR30309">
    <property type="entry name" value="INNER MEMBRANE PROTEIN YGIH"/>
    <property type="match status" value="1"/>
</dbReference>
<feature type="transmembrane region" description="Helical" evidence="10">
    <location>
        <begin position="165"/>
        <end position="194"/>
    </location>
</feature>
<comment type="similarity">
    <text evidence="10">Belongs to the PlsY family.</text>
</comment>
<evidence type="ECO:0000256" key="7">
    <source>
        <dbReference type="ARBA" id="ARBA00023136"/>
    </source>
</evidence>
<dbReference type="EC" id="2.3.1.275" evidence="10"/>
<keyword evidence="2 10" id="KW-0444">Lipid biosynthesis</keyword>
<dbReference type="AlphaFoldDB" id="A0A2H3P1I9"/>
<keyword evidence="3 10" id="KW-0808">Transferase</keyword>
<accession>A0A2H3P1I9</accession>
<evidence type="ECO:0000256" key="5">
    <source>
        <dbReference type="ARBA" id="ARBA00022989"/>
    </source>
</evidence>
<evidence type="ECO:0000256" key="8">
    <source>
        <dbReference type="ARBA" id="ARBA00023209"/>
    </source>
</evidence>
<reference evidence="11 12" key="1">
    <citation type="submission" date="2017-10" db="EMBL/GenBank/DDBJ databases">
        <title>Draft genome of Longimonas halophila.</title>
        <authorList>
            <person name="Goh K.M."/>
            <person name="Shamsir M.S."/>
            <person name="Lim S.W."/>
        </authorList>
    </citation>
    <scope>NUCLEOTIDE SEQUENCE [LARGE SCALE GENOMIC DNA]</scope>
    <source>
        <strain evidence="11 12">KCTC 42399</strain>
    </source>
</reference>
<comment type="pathway">
    <text evidence="10">Lipid metabolism; phospholipid metabolism.</text>
</comment>
<evidence type="ECO:0000256" key="1">
    <source>
        <dbReference type="ARBA" id="ARBA00022475"/>
    </source>
</evidence>
<keyword evidence="5 10" id="KW-1133">Transmembrane helix</keyword>
<comment type="subcellular location">
    <subcellularLocation>
        <location evidence="10">Cell membrane</location>
        <topology evidence="10">Multi-pass membrane protein</topology>
    </subcellularLocation>
</comment>
<keyword evidence="7 10" id="KW-0472">Membrane</keyword>